<reference evidence="4 5" key="1">
    <citation type="submission" date="2020-02" db="EMBL/GenBank/DDBJ databases">
        <title>Plant-Promoting Endophytic Bacterium Rhizobium oryzihabitans sp. nov., Isolated from the Root of Rice.</title>
        <authorList>
            <person name="zhao J."/>
            <person name="Zhang G."/>
        </authorList>
    </citation>
    <scope>NUCLEOTIDE SEQUENCE [LARGE SCALE GENOMIC DNA]</scope>
    <source>
        <strain evidence="4 5">M15</strain>
    </source>
</reference>
<dbReference type="Pfam" id="PF00440">
    <property type="entry name" value="TetR_N"/>
    <property type="match status" value="1"/>
</dbReference>
<dbReference type="PROSITE" id="PS50977">
    <property type="entry name" value="HTH_TETR_2"/>
    <property type="match status" value="1"/>
</dbReference>
<dbReference type="Gene3D" id="1.10.357.10">
    <property type="entry name" value="Tetracycline Repressor, domain 2"/>
    <property type="match status" value="1"/>
</dbReference>
<dbReference type="Proteomes" id="UP000464865">
    <property type="component" value="Chromosome M15-11"/>
</dbReference>
<gene>
    <name evidence="4" type="ORF">G3A56_03265</name>
</gene>
<dbReference type="PANTHER" id="PTHR30055">
    <property type="entry name" value="HTH-TYPE TRANSCRIPTIONAL REGULATOR RUTR"/>
    <property type="match status" value="1"/>
</dbReference>
<sequence>MKSDEAQPPRKRRTRDRILDAALDLFNDRGPDRVTTAEIALAVDINEGNLYYHFRTKELLVLALFARFEADAMVLVATVDGAGEGAAATYAGFLRQWFSLVWSYRFLFRDLVGLVALAPALVEPVRTISAAMRLAVGDIVSRMQKAGLVDIPESEHDAVLTNLWIVSTYWAAYLNLQEGVSEFGPQQLDWGLQQVSSLFRPYLSAEAKAELEALVEIEA</sequence>
<dbReference type="InterPro" id="IPR023772">
    <property type="entry name" value="DNA-bd_HTH_TetR-type_CS"/>
</dbReference>
<evidence type="ECO:0000313" key="4">
    <source>
        <dbReference type="EMBL" id="QIB37135.1"/>
    </source>
</evidence>
<dbReference type="PANTHER" id="PTHR30055:SF223">
    <property type="entry name" value="HTH-TYPE TRANSCRIPTIONAL REGULATOR UIDR"/>
    <property type="match status" value="1"/>
</dbReference>
<keyword evidence="5" id="KW-1185">Reference proteome</keyword>
<evidence type="ECO:0000259" key="3">
    <source>
        <dbReference type="PROSITE" id="PS50977"/>
    </source>
</evidence>
<dbReference type="SUPFAM" id="SSF46689">
    <property type="entry name" value="Homeodomain-like"/>
    <property type="match status" value="1"/>
</dbReference>
<evidence type="ECO:0000313" key="5">
    <source>
        <dbReference type="Proteomes" id="UP000464865"/>
    </source>
</evidence>
<dbReference type="RefSeq" id="WP_082184287.1">
    <property type="nucleotide sequence ID" value="NZ_CP048632.1"/>
</dbReference>
<dbReference type="InterPro" id="IPR009057">
    <property type="entry name" value="Homeodomain-like_sf"/>
</dbReference>
<dbReference type="InterPro" id="IPR025722">
    <property type="entry name" value="TetR"/>
</dbReference>
<dbReference type="EMBL" id="CP048632">
    <property type="protein sequence ID" value="QIB37135.1"/>
    <property type="molecule type" value="Genomic_DNA"/>
</dbReference>
<accession>A0A7L5BE91</accession>
<dbReference type="InterPro" id="IPR050109">
    <property type="entry name" value="HTH-type_TetR-like_transc_reg"/>
</dbReference>
<organism evidence="4 5">
    <name type="scientific">Rhizobium oryzihabitans</name>
    <dbReference type="NCBI Taxonomy" id="2267833"/>
    <lineage>
        <taxon>Bacteria</taxon>
        <taxon>Pseudomonadati</taxon>
        <taxon>Pseudomonadota</taxon>
        <taxon>Alphaproteobacteria</taxon>
        <taxon>Hyphomicrobiales</taxon>
        <taxon>Rhizobiaceae</taxon>
        <taxon>Rhizobium/Agrobacterium group</taxon>
        <taxon>Rhizobium</taxon>
    </lineage>
</organism>
<protein>
    <submittedName>
        <fullName evidence="4">TetR/AcrR family transcriptional regulator</fullName>
    </submittedName>
</protein>
<dbReference type="GO" id="GO:0000976">
    <property type="term" value="F:transcription cis-regulatory region binding"/>
    <property type="evidence" value="ECO:0007669"/>
    <property type="project" value="TreeGrafter"/>
</dbReference>
<evidence type="ECO:0000256" key="2">
    <source>
        <dbReference type="PROSITE-ProRule" id="PRU00335"/>
    </source>
</evidence>
<name>A0A7L5BE91_9HYPH</name>
<dbReference type="PRINTS" id="PR00455">
    <property type="entry name" value="HTHTETR"/>
</dbReference>
<dbReference type="KEGG" id="roy:G3A56_03265"/>
<evidence type="ECO:0000256" key="1">
    <source>
        <dbReference type="ARBA" id="ARBA00023125"/>
    </source>
</evidence>
<dbReference type="PROSITE" id="PS01081">
    <property type="entry name" value="HTH_TETR_1"/>
    <property type="match status" value="1"/>
</dbReference>
<feature type="DNA-binding region" description="H-T-H motif" evidence="2">
    <location>
        <begin position="35"/>
        <end position="54"/>
    </location>
</feature>
<dbReference type="GO" id="GO:0003700">
    <property type="term" value="F:DNA-binding transcription factor activity"/>
    <property type="evidence" value="ECO:0007669"/>
    <property type="project" value="TreeGrafter"/>
</dbReference>
<dbReference type="Pfam" id="PF13972">
    <property type="entry name" value="TetR"/>
    <property type="match status" value="1"/>
</dbReference>
<dbReference type="AlphaFoldDB" id="A0A7L5BE91"/>
<keyword evidence="1 2" id="KW-0238">DNA-binding</keyword>
<feature type="domain" description="HTH tetR-type" evidence="3">
    <location>
        <begin position="12"/>
        <end position="72"/>
    </location>
</feature>
<proteinExistence type="predicted"/>
<dbReference type="InterPro" id="IPR001647">
    <property type="entry name" value="HTH_TetR"/>
</dbReference>